<dbReference type="PANTHER" id="PTHR37840:SF1">
    <property type="entry name" value="L-FUCOSE ISOMERASE"/>
    <property type="match status" value="1"/>
</dbReference>
<organism evidence="3 4">
    <name type="scientific">Algoriphagus aestuariicola</name>
    <dbReference type="NCBI Taxonomy" id="1852016"/>
    <lineage>
        <taxon>Bacteria</taxon>
        <taxon>Pseudomonadati</taxon>
        <taxon>Bacteroidota</taxon>
        <taxon>Cytophagia</taxon>
        <taxon>Cytophagales</taxon>
        <taxon>Cyclobacteriaceae</taxon>
        <taxon>Algoriphagus</taxon>
    </lineage>
</organism>
<gene>
    <name evidence="3" type="ORF">J0A67_01770</name>
</gene>
<dbReference type="SUPFAM" id="SSF53743">
    <property type="entry name" value="FucI/AraA N-terminal and middle domains"/>
    <property type="match status" value="1"/>
</dbReference>
<comment type="caution">
    <text evidence="3">The sequence shown here is derived from an EMBL/GenBank/DDBJ whole genome shotgun (WGS) entry which is preliminary data.</text>
</comment>
<protein>
    <submittedName>
        <fullName evidence="3">Fucose isomerase</fullName>
    </submittedName>
</protein>
<dbReference type="InterPro" id="IPR005763">
    <property type="entry name" value="Fucose_isomerase"/>
</dbReference>
<dbReference type="InterPro" id="IPR009015">
    <property type="entry name" value="Fucose_isomerase_N/cen_sf"/>
</dbReference>
<evidence type="ECO:0000256" key="1">
    <source>
        <dbReference type="ARBA" id="ARBA00023235"/>
    </source>
</evidence>
<reference evidence="3 4" key="1">
    <citation type="submission" date="2021-03" db="EMBL/GenBank/DDBJ databases">
        <title>novel species isolated from a fishpond in China.</title>
        <authorList>
            <person name="Lu H."/>
            <person name="Cai Z."/>
        </authorList>
    </citation>
    <scope>NUCLEOTIDE SEQUENCE [LARGE SCALE GENOMIC DNA]</scope>
    <source>
        <strain evidence="3 4">JCM 31546</strain>
    </source>
</reference>
<dbReference type="PANTHER" id="PTHR37840">
    <property type="entry name" value="L-FUCOSE ISOMERASE"/>
    <property type="match status" value="1"/>
</dbReference>
<sequence>MALHRKIQLVASGDLRLSANRVGWKFQSEMESKLEAVLSGLGFDVVRGHAYDPVKKHGFIDSQKMGLEVFRQLDPEMPIIVVESVWQYSHHVLPGLTTHLGPILTLANFDGASSGLVGLLNLNGSLTKAGVAYSTLWSVNFDDGFFLGKLKEWLETGWVKHDESHVLPLEQISVEAELQQEARLFAREFRRRKAIMGVFDEGCMGMFNAIVPDNLLNALGIFKERLSQSALYAEMLKVSETEAEEILDWLIEKGMKFNWGSDSALELTWSQSLEQCKMYIAALRMADEYGCDTIGIQYQQGLKDLVASSDLVEGLLNNVNRPPAFTAEGRELFPGKSMPHFNEVDECAGIDALITTQLWEKLGLAPENTLHDIRWGESYHLDGKEEFVWVFLISGAAPPEHFIGGYAGAKSERQPPMYFQKGGGSLKGVSKPGPIVWSRVYIEDDQLCCDLGVGKAVYLPEGETQRRWEATTPAWPIMHAVLPGISRDQMMGRHKANHIQVAYARDHASAIHAAKLKAEVFAALGMRVSWCGELG</sequence>
<evidence type="ECO:0000313" key="4">
    <source>
        <dbReference type="Proteomes" id="UP000664698"/>
    </source>
</evidence>
<evidence type="ECO:0000256" key="2">
    <source>
        <dbReference type="ARBA" id="ARBA00023277"/>
    </source>
</evidence>
<keyword evidence="4" id="KW-1185">Reference proteome</keyword>
<evidence type="ECO:0000313" key="3">
    <source>
        <dbReference type="EMBL" id="MBN7799566.1"/>
    </source>
</evidence>
<name>A0ABS3BMV1_9BACT</name>
<keyword evidence="1 3" id="KW-0413">Isomerase</keyword>
<dbReference type="EMBL" id="JAFKCW010000001">
    <property type="protein sequence ID" value="MBN7799566.1"/>
    <property type="molecule type" value="Genomic_DNA"/>
</dbReference>
<proteinExistence type="predicted"/>
<dbReference type="Proteomes" id="UP000664698">
    <property type="component" value="Unassembled WGS sequence"/>
</dbReference>
<keyword evidence="2" id="KW-0119">Carbohydrate metabolism</keyword>
<dbReference type="GO" id="GO:0016853">
    <property type="term" value="F:isomerase activity"/>
    <property type="evidence" value="ECO:0007669"/>
    <property type="project" value="UniProtKB-KW"/>
</dbReference>
<accession>A0ABS3BMV1</accession>